<evidence type="ECO:0000256" key="1">
    <source>
        <dbReference type="SAM" id="Phobius"/>
    </source>
</evidence>
<dbReference type="InterPro" id="IPR046721">
    <property type="entry name" value="DUF6613"/>
</dbReference>
<protein>
    <recommendedName>
        <fullName evidence="2">DUF6613 domain-containing protein</fullName>
    </recommendedName>
</protein>
<evidence type="ECO:0000259" key="2">
    <source>
        <dbReference type="Pfam" id="PF20318"/>
    </source>
</evidence>
<name>A0A650EL06_9BACT</name>
<keyword evidence="1" id="KW-0812">Transmembrane</keyword>
<evidence type="ECO:0000313" key="3">
    <source>
        <dbReference type="EMBL" id="QGT49798.1"/>
    </source>
</evidence>
<feature type="transmembrane region" description="Helical" evidence="1">
    <location>
        <begin position="12"/>
        <end position="37"/>
    </location>
</feature>
<dbReference type="EMBL" id="MN577570">
    <property type="protein sequence ID" value="QGT49798.1"/>
    <property type="molecule type" value="Genomic_DNA"/>
</dbReference>
<keyword evidence="1" id="KW-0472">Membrane</keyword>
<dbReference type="Pfam" id="PF07963">
    <property type="entry name" value="N_methyl"/>
    <property type="match status" value="1"/>
</dbReference>
<dbReference type="AlphaFoldDB" id="A0A650EL06"/>
<dbReference type="NCBIfam" id="TIGR02532">
    <property type="entry name" value="IV_pilin_GFxxxE"/>
    <property type="match status" value="1"/>
</dbReference>
<keyword evidence="1" id="KW-1133">Transmembrane helix</keyword>
<feature type="domain" description="DUF6613" evidence="2">
    <location>
        <begin position="183"/>
        <end position="229"/>
    </location>
</feature>
<dbReference type="InterPro" id="IPR012902">
    <property type="entry name" value="N_methyl_site"/>
</dbReference>
<dbReference type="Gene3D" id="3.30.700.10">
    <property type="entry name" value="Glycoprotein, Type 4 Pilin"/>
    <property type="match status" value="1"/>
</dbReference>
<reference evidence="3" key="1">
    <citation type="journal article" date="2020" name="J. ISSAAS">
        <title>Lactobacilli and other gastrointestinal microbiota of Peromyscus leucopus, reservoir host for agents of Lyme disease and other zoonoses in North America.</title>
        <authorList>
            <person name="Milovic A."/>
            <person name="Bassam K."/>
            <person name="Shao H."/>
            <person name="Chatzistamou I."/>
            <person name="Tufts D.M."/>
            <person name="Diuk-Wasser M."/>
            <person name="Barbour A.G."/>
        </authorList>
    </citation>
    <scope>NUCLEOTIDE SEQUENCE</scope>
    <source>
        <strain evidence="3">LL20</strain>
    </source>
</reference>
<dbReference type="Pfam" id="PF20318">
    <property type="entry name" value="DUF6613"/>
    <property type="match status" value="1"/>
</dbReference>
<sequence>MIFNDNKQNKTAFTLAEVLITLGIIGVVAALTIPGLITEHQKRATVTKLQRAISVINQAYRMSFDDVGEPISAYEIKSDEYFKTYWAPYIKALTYCSKPQDCGYNSNGPFSHPNGQKSPTALISETMRTTFYTADGFLYIIFVGGGTSKPGETQALNWVWVDINGGTKPNEFGKDVFFFIRQTDGKGVQPYGQSLTDAKINADCSKTGTGQYCAEKIRRNGWKISKDYPW</sequence>
<dbReference type="InterPro" id="IPR045584">
    <property type="entry name" value="Pilin-like"/>
</dbReference>
<dbReference type="SUPFAM" id="SSF54523">
    <property type="entry name" value="Pili subunits"/>
    <property type="match status" value="1"/>
</dbReference>
<accession>A0A650EL06</accession>
<organism evidence="3">
    <name type="scientific">uncultured Candidatus Melainabacteria bacterium</name>
    <dbReference type="NCBI Taxonomy" id="2682970"/>
    <lineage>
        <taxon>Bacteria</taxon>
        <taxon>Bacillati</taxon>
        <taxon>Candidatus Melainabacteria</taxon>
        <taxon>environmental samples</taxon>
    </lineage>
</organism>
<gene>
    <name evidence="3" type="ORF">Melaina855_1850</name>
</gene>
<proteinExistence type="predicted"/>